<proteinExistence type="predicted"/>
<feature type="region of interest" description="Disordered" evidence="1">
    <location>
        <begin position="1"/>
        <end position="23"/>
    </location>
</feature>
<sequence length="125" mass="14236">MHVLMRARSHVSPRTTERRARPRASVRRAAARCRAIDPRLRARYRPLMLTRDPRPELIFSPEIVTLRPLPTPFSINTLNATVPTCVTFDQSAFLQRTLLAFCVSASLSNSKYRSVTPLKLNFSSL</sequence>
<comment type="caution">
    <text evidence="2">The sequence shown here is derived from an EMBL/GenBank/DDBJ whole genome shotgun (WGS) entry which is preliminary data.</text>
</comment>
<protein>
    <submittedName>
        <fullName evidence="2">Uncharacterized protein</fullName>
    </submittedName>
</protein>
<reference evidence="2" key="1">
    <citation type="submission" date="2022-05" db="EMBL/GenBank/DDBJ databases">
        <authorList>
            <person name="Okamura Y."/>
        </authorList>
    </citation>
    <scope>NUCLEOTIDE SEQUENCE</scope>
</reference>
<gene>
    <name evidence="2" type="ORF">PIBRA_LOCUS11674</name>
</gene>
<organism evidence="2 3">
    <name type="scientific">Pieris brassicae</name>
    <name type="common">White butterfly</name>
    <name type="synonym">Large white butterfly</name>
    <dbReference type="NCBI Taxonomy" id="7116"/>
    <lineage>
        <taxon>Eukaryota</taxon>
        <taxon>Metazoa</taxon>
        <taxon>Ecdysozoa</taxon>
        <taxon>Arthropoda</taxon>
        <taxon>Hexapoda</taxon>
        <taxon>Insecta</taxon>
        <taxon>Pterygota</taxon>
        <taxon>Neoptera</taxon>
        <taxon>Endopterygota</taxon>
        <taxon>Lepidoptera</taxon>
        <taxon>Glossata</taxon>
        <taxon>Ditrysia</taxon>
        <taxon>Papilionoidea</taxon>
        <taxon>Pieridae</taxon>
        <taxon>Pierinae</taxon>
        <taxon>Pieris</taxon>
    </lineage>
</organism>
<keyword evidence="3" id="KW-1185">Reference proteome</keyword>
<evidence type="ECO:0000313" key="3">
    <source>
        <dbReference type="Proteomes" id="UP001152562"/>
    </source>
</evidence>
<dbReference type="EMBL" id="CALOZG010000042">
    <property type="protein sequence ID" value="CAH4035628.1"/>
    <property type="molecule type" value="Genomic_DNA"/>
</dbReference>
<dbReference type="Proteomes" id="UP001152562">
    <property type="component" value="Unassembled WGS sequence"/>
</dbReference>
<name>A0A9P0TT88_PIEBR</name>
<dbReference type="AlphaFoldDB" id="A0A9P0TT88"/>
<accession>A0A9P0TT88</accession>
<feature type="compositionally biased region" description="Basic residues" evidence="1">
    <location>
        <begin position="1"/>
        <end position="11"/>
    </location>
</feature>
<evidence type="ECO:0000313" key="2">
    <source>
        <dbReference type="EMBL" id="CAH4035628.1"/>
    </source>
</evidence>
<evidence type="ECO:0000256" key="1">
    <source>
        <dbReference type="SAM" id="MobiDB-lite"/>
    </source>
</evidence>